<sequence>MKAGYLLDRGSHGRFVAAWPEGEPRRSFWRGLKPSGKLNETRTWRRAGCGYLESHAPVS</sequence>
<evidence type="ECO:0000313" key="1">
    <source>
        <dbReference type="EMBL" id="KAF1693830.1"/>
    </source>
</evidence>
<keyword evidence="2" id="KW-1185">Reference proteome</keyword>
<dbReference type="Proteomes" id="UP000788419">
    <property type="component" value="Unassembled WGS sequence"/>
</dbReference>
<gene>
    <name evidence="1" type="ORF">CSC65_11145</name>
</gene>
<dbReference type="EMBL" id="PDWN01000010">
    <property type="protein sequence ID" value="KAF1693830.1"/>
    <property type="molecule type" value="Genomic_DNA"/>
</dbReference>
<proteinExistence type="predicted"/>
<comment type="caution">
    <text evidence="1">The sequence shown here is derived from an EMBL/GenBank/DDBJ whole genome shotgun (WGS) entry which is preliminary data.</text>
</comment>
<name>A0ABQ6Z5S0_9GAMM</name>
<reference evidence="1 2" key="1">
    <citation type="submission" date="2017-10" db="EMBL/GenBank/DDBJ databases">
        <title>Whole genome sequencing of members of genus Pseudoxanthomonas.</title>
        <authorList>
            <person name="Kumar S."/>
            <person name="Bansal K."/>
            <person name="Kaur A."/>
            <person name="Patil P."/>
            <person name="Sharma S."/>
            <person name="Patil P.B."/>
        </authorList>
    </citation>
    <scope>NUCLEOTIDE SEQUENCE [LARGE SCALE GENOMIC DNA]</scope>
    <source>
        <strain evidence="1 2">DSM 17801</strain>
    </source>
</reference>
<organism evidence="1 2">
    <name type="scientific">Pseudoxanthomonas daejeonensis</name>
    <dbReference type="NCBI Taxonomy" id="266062"/>
    <lineage>
        <taxon>Bacteria</taxon>
        <taxon>Pseudomonadati</taxon>
        <taxon>Pseudomonadota</taxon>
        <taxon>Gammaproteobacteria</taxon>
        <taxon>Lysobacterales</taxon>
        <taxon>Lysobacteraceae</taxon>
        <taxon>Pseudoxanthomonas</taxon>
    </lineage>
</organism>
<protein>
    <submittedName>
        <fullName evidence="1">Uncharacterized protein</fullName>
    </submittedName>
</protein>
<evidence type="ECO:0000313" key="2">
    <source>
        <dbReference type="Proteomes" id="UP000788419"/>
    </source>
</evidence>
<accession>A0ABQ6Z5S0</accession>